<keyword evidence="2" id="KW-1185">Reference proteome</keyword>
<sequence>MPWPGSMRWRPSMHEAIRTLVRCLSGRQDEPLPSPQAWETVIRLARAADVMGRLAAMIRRSGRWAEVPDPVRAHLVAAELVTRRQHLELDFEVQEIMGAVQGLGVQVVLLKGAAYILAGMDAGLGRTVSDVDILVPGADLDRVESALLAAGWSSSGKSDYDQRYYRRWMHELPPMVHIRRGTVVDVHHAILPRTARLSPSSALLLAGSVPVRGGYRVLGDVDMVLHSATHLMHEGSFEQGFRGLLDLQALIRANVAQCGEAFWGQLVSRAQHLSLCIPLRQALRQLQRQLEEPVPAACLEALAGAAPGQAKGWRQAVLDACFDRALVPQHPMLSDAWTPLAQTALYIRGHWLRMPPALLMVHLARKGLGAEARGGRHAN</sequence>
<dbReference type="Proteomes" id="UP000292120">
    <property type="component" value="Unassembled WGS sequence"/>
</dbReference>
<comment type="caution">
    <text evidence="1">The sequence shown here is derived from an EMBL/GenBank/DDBJ whole genome shotgun (WGS) entry which is preliminary data.</text>
</comment>
<evidence type="ECO:0008006" key="3">
    <source>
        <dbReference type="Google" id="ProtNLM"/>
    </source>
</evidence>
<gene>
    <name evidence="1" type="ORF">EYS42_11005</name>
</gene>
<dbReference type="OrthoDB" id="5497963at2"/>
<reference evidence="1 2" key="1">
    <citation type="submission" date="2019-02" db="EMBL/GenBank/DDBJ databases">
        <title>Aquabacterium sp. strain KMB7.</title>
        <authorList>
            <person name="Chen W.-M."/>
        </authorList>
    </citation>
    <scope>NUCLEOTIDE SEQUENCE [LARGE SCALE GENOMIC DNA]</scope>
    <source>
        <strain evidence="1 2">KMB7</strain>
    </source>
</reference>
<evidence type="ECO:0000313" key="2">
    <source>
        <dbReference type="Proteomes" id="UP000292120"/>
    </source>
</evidence>
<organism evidence="1 2">
    <name type="scientific">Aquabacterium lacunae</name>
    <dbReference type="NCBI Taxonomy" id="2528630"/>
    <lineage>
        <taxon>Bacteria</taxon>
        <taxon>Pseudomonadati</taxon>
        <taxon>Pseudomonadota</taxon>
        <taxon>Betaproteobacteria</taxon>
        <taxon>Burkholderiales</taxon>
        <taxon>Aquabacterium</taxon>
    </lineage>
</organism>
<dbReference type="Pfam" id="PF14907">
    <property type="entry name" value="NTP_transf_5"/>
    <property type="match status" value="1"/>
</dbReference>
<name>A0A4Q9H2T6_9BURK</name>
<accession>A0A4Q9H2T6</accession>
<dbReference type="InterPro" id="IPR039498">
    <property type="entry name" value="NTP_transf_5"/>
</dbReference>
<proteinExistence type="predicted"/>
<evidence type="ECO:0000313" key="1">
    <source>
        <dbReference type="EMBL" id="TBO30218.1"/>
    </source>
</evidence>
<dbReference type="AlphaFoldDB" id="A0A4Q9H2T6"/>
<dbReference type="EMBL" id="SIXI01000004">
    <property type="protein sequence ID" value="TBO30218.1"/>
    <property type="molecule type" value="Genomic_DNA"/>
</dbReference>
<protein>
    <recommendedName>
        <fullName evidence="3">Nucleotidyltransferase family protein</fullName>
    </recommendedName>
</protein>
<dbReference type="RefSeq" id="WP_130968210.1">
    <property type="nucleotide sequence ID" value="NZ_SIXI01000004.1"/>
</dbReference>